<evidence type="ECO:0000256" key="1">
    <source>
        <dbReference type="ARBA" id="ARBA00004127"/>
    </source>
</evidence>
<dbReference type="GO" id="GO:0006506">
    <property type="term" value="P:GPI anchor biosynthetic process"/>
    <property type="evidence" value="ECO:0007669"/>
    <property type="project" value="UniProtKB-KW"/>
</dbReference>
<sequence length="366" mass="42204">MVLLLGANKIGRLRAAVILIIFVFVSVEASSGDRASYFKSCVGECAQKLCPLIDEDAEADVDAEVVGKVKKKWEKETRQLDPNWENENWWMRTMRWDCLSECKYDCMHDYSSYRKMIGLPPNKFYGKWPFVRYYGVQEVFSSGASFLNGVPHAIYLFTPRLRKKFAGEKGYYMRIPLLVFSAVAINSWLWSTIFHARDIPFTEAADYFFATMQLMYSMWLAAFRIGHSEGFGGGARLLMGWGLGLSFVGFYGFYLKSMLFVLFDYGWHMKVNGVLVAAHFVSWIVWSLSLGKKRAYRWKAIAFLAMVLLAASCEVFDFPPLWGLVDAHATWHCLTAPMLPLWYKFWIEDTAWEMQIMKIAKGNKNK</sequence>
<dbReference type="OrthoDB" id="419770at2759"/>
<dbReference type="EMBL" id="BRXW01000074">
    <property type="protein sequence ID" value="GMI04427.1"/>
    <property type="molecule type" value="Genomic_DNA"/>
</dbReference>
<evidence type="ECO:0000256" key="2">
    <source>
        <dbReference type="ARBA" id="ARBA00022502"/>
    </source>
</evidence>
<comment type="caution">
    <text evidence="8">The sequence shown here is derived from an EMBL/GenBank/DDBJ whole genome shotgun (WGS) entry which is preliminary data.</text>
</comment>
<comment type="similarity">
    <text evidence="7">Belongs to the PGAP3 family.</text>
</comment>
<dbReference type="GO" id="GO:0005789">
    <property type="term" value="C:endoplasmic reticulum membrane"/>
    <property type="evidence" value="ECO:0007669"/>
    <property type="project" value="TreeGrafter"/>
</dbReference>
<gene>
    <name evidence="8" type="ORF">TrLO_g15436</name>
</gene>
<dbReference type="Pfam" id="PF04080">
    <property type="entry name" value="Per1"/>
    <property type="match status" value="1"/>
</dbReference>
<keyword evidence="4 7" id="KW-0732">Signal</keyword>
<dbReference type="GO" id="GO:0016788">
    <property type="term" value="F:hydrolase activity, acting on ester bonds"/>
    <property type="evidence" value="ECO:0007669"/>
    <property type="project" value="TreeGrafter"/>
</dbReference>
<evidence type="ECO:0000256" key="7">
    <source>
        <dbReference type="RuleBase" id="RU365066"/>
    </source>
</evidence>
<dbReference type="PANTHER" id="PTHR13148">
    <property type="entry name" value="PER1-RELATED"/>
    <property type="match status" value="1"/>
</dbReference>
<feature type="signal peptide" evidence="7">
    <location>
        <begin position="1"/>
        <end position="29"/>
    </location>
</feature>
<feature type="transmembrane region" description="Helical" evidence="7">
    <location>
        <begin position="267"/>
        <end position="288"/>
    </location>
</feature>
<keyword evidence="7" id="KW-0333">Golgi apparatus</keyword>
<keyword evidence="6 7" id="KW-0472">Membrane</keyword>
<feature type="transmembrane region" description="Helical" evidence="7">
    <location>
        <begin position="207"/>
        <end position="225"/>
    </location>
</feature>
<dbReference type="Proteomes" id="UP001165122">
    <property type="component" value="Unassembled WGS sequence"/>
</dbReference>
<reference evidence="9" key="1">
    <citation type="journal article" date="2023" name="Commun. Biol.">
        <title>Genome analysis of Parmales, the sister group of diatoms, reveals the evolutionary specialization of diatoms from phago-mixotrophs to photoautotrophs.</title>
        <authorList>
            <person name="Ban H."/>
            <person name="Sato S."/>
            <person name="Yoshikawa S."/>
            <person name="Yamada K."/>
            <person name="Nakamura Y."/>
            <person name="Ichinomiya M."/>
            <person name="Sato N."/>
            <person name="Blanc-Mathieu R."/>
            <person name="Endo H."/>
            <person name="Kuwata A."/>
            <person name="Ogata H."/>
        </authorList>
    </citation>
    <scope>NUCLEOTIDE SEQUENCE [LARGE SCALE GENOMIC DNA]</scope>
    <source>
        <strain evidence="9">NIES 3700</strain>
    </source>
</reference>
<evidence type="ECO:0000313" key="8">
    <source>
        <dbReference type="EMBL" id="GMI04427.1"/>
    </source>
</evidence>
<comment type="function">
    <text evidence="7">Involved in the lipid remodeling steps of GPI-anchor maturation.</text>
</comment>
<dbReference type="PANTHER" id="PTHR13148:SF0">
    <property type="entry name" value="POST-GPI ATTACHMENT TO PROTEINS FACTOR 3"/>
    <property type="match status" value="1"/>
</dbReference>
<proteinExistence type="inferred from homology"/>
<evidence type="ECO:0000256" key="3">
    <source>
        <dbReference type="ARBA" id="ARBA00022692"/>
    </source>
</evidence>
<comment type="caution">
    <text evidence="7">Lacks conserved residue(s) required for the propagation of feature annotation.</text>
</comment>
<evidence type="ECO:0000256" key="6">
    <source>
        <dbReference type="ARBA" id="ARBA00023136"/>
    </source>
</evidence>
<evidence type="ECO:0000256" key="5">
    <source>
        <dbReference type="ARBA" id="ARBA00022989"/>
    </source>
</evidence>
<feature type="transmembrane region" description="Helical" evidence="7">
    <location>
        <begin position="177"/>
        <end position="195"/>
    </location>
</feature>
<evidence type="ECO:0000313" key="9">
    <source>
        <dbReference type="Proteomes" id="UP001165122"/>
    </source>
</evidence>
<feature type="transmembrane region" description="Helical" evidence="7">
    <location>
        <begin position="328"/>
        <end position="347"/>
    </location>
</feature>
<keyword evidence="9" id="KW-1185">Reference proteome</keyword>
<name>A0A9W7C702_9STRA</name>
<feature type="chain" id="PRO_5041014459" description="Post-GPI attachment to proteins factor 3" evidence="7">
    <location>
        <begin position="30"/>
        <end position="366"/>
    </location>
</feature>
<accession>A0A9W7C702</accession>
<comment type="subcellular location">
    <subcellularLocation>
        <location evidence="1">Endomembrane system</location>
        <topology evidence="1">Multi-pass membrane protein</topology>
    </subcellularLocation>
    <subcellularLocation>
        <location evidence="7">Golgi apparatus membrane</location>
        <topology evidence="7">Multi-pass membrane protein</topology>
    </subcellularLocation>
</comment>
<keyword evidence="2 7" id="KW-0337">GPI-anchor biosynthesis</keyword>
<dbReference type="InterPro" id="IPR007217">
    <property type="entry name" value="Per1-like"/>
</dbReference>
<evidence type="ECO:0000256" key="4">
    <source>
        <dbReference type="ARBA" id="ARBA00022729"/>
    </source>
</evidence>
<feature type="transmembrane region" description="Helical" evidence="7">
    <location>
        <begin position="237"/>
        <end position="255"/>
    </location>
</feature>
<dbReference type="AlphaFoldDB" id="A0A9W7C702"/>
<keyword evidence="3 7" id="KW-0812">Transmembrane</keyword>
<feature type="transmembrane region" description="Helical" evidence="7">
    <location>
        <begin position="300"/>
        <end position="322"/>
    </location>
</feature>
<keyword evidence="5 7" id="KW-1133">Transmembrane helix</keyword>
<protein>
    <recommendedName>
        <fullName evidence="7">Post-GPI attachment to proteins factor 3</fullName>
    </recommendedName>
</protein>
<dbReference type="GO" id="GO:0000139">
    <property type="term" value="C:Golgi membrane"/>
    <property type="evidence" value="ECO:0007669"/>
    <property type="project" value="UniProtKB-SubCell"/>
</dbReference>
<organism evidence="8 9">
    <name type="scientific">Triparma laevis f. longispina</name>
    <dbReference type="NCBI Taxonomy" id="1714387"/>
    <lineage>
        <taxon>Eukaryota</taxon>
        <taxon>Sar</taxon>
        <taxon>Stramenopiles</taxon>
        <taxon>Ochrophyta</taxon>
        <taxon>Bolidophyceae</taxon>
        <taxon>Parmales</taxon>
        <taxon>Triparmaceae</taxon>
        <taxon>Triparma</taxon>
    </lineage>
</organism>